<dbReference type="EMBL" id="CP000804">
    <property type="protein sequence ID" value="ABU58242.1"/>
    <property type="molecule type" value="Genomic_DNA"/>
</dbReference>
<dbReference type="RefSeq" id="WP_012120666.1">
    <property type="nucleotide sequence ID" value="NC_009767.1"/>
</dbReference>
<dbReference type="PANTHER" id="PTHR34987:SF4">
    <property type="entry name" value="ALPHA-L-RHAMNOSIDASE C-TERMINAL DOMAIN-CONTAINING PROTEIN"/>
    <property type="match status" value="1"/>
</dbReference>
<dbReference type="STRING" id="383372.Rcas_2158"/>
<protein>
    <recommendedName>
        <fullName evidence="4">Alpha-L-rhamnosidase six-hairpin glycosidase domain-containing protein</fullName>
    </recommendedName>
</protein>
<sequence>MPSKHLSRRAALSAAATFAALASIPSAFAQEGVALVARRAVVAPLQPVEVDVRIPGYTGPAAVILFDSRKRFAGVAEGHVENGIGTLIAVPRGAPGAQWVALFASGRFVAANPALFSLDARTEIWTGQERFDRFVPNAAAIFAAATLSYTFNGAFFHGYRSPDSPLIWLRDHVYAQRGARYFDADLKTAFDDFRRYQQPDGSFPDFLPRPPWTDRALRVPVEADVEYLYVQGVYEAWQATGDDAWMRSHLEPMRRAVTYSLQHPLRWDAERGLIKRPFTIDTWDFEYGSTTTDPETGKPAPRHWIDDKTIWGVFHGDNTGMAQALTMLARMEERVGDATLARVWRDVAAGLIRNLNALSWNGRFFRHHVPFQSFDIPGVDRERQLSLSNAYALNRGVLTVQQGQAIIDEYIERSKTMRAFAEWFSIDPPFPPGSFGLAGRSGELPGAYVNGGIMPITGGELARGAFRYGNETYGFAILEHYWLRMLSRGRTFLWYHPDGAEGVGSDDTIPTDAWGTAAMFTALIEGAAGIEDQGIAMRDVIVSPRWGAAGLTSAYVSARYPASDGYLAYAWRQHPRRIDLDLSGVFDRARVRVLLPQDTPGSVEALVNGVPVPHTIETLRASRYVIIDVADMAVVQVQVRW</sequence>
<dbReference type="InterPro" id="IPR006311">
    <property type="entry name" value="TAT_signal"/>
</dbReference>
<dbReference type="Gene3D" id="1.50.10.10">
    <property type="match status" value="1"/>
</dbReference>
<dbReference type="PANTHER" id="PTHR34987">
    <property type="entry name" value="C, PUTATIVE (AFU_ORTHOLOGUE AFUA_3G02880)-RELATED"/>
    <property type="match status" value="1"/>
</dbReference>
<dbReference type="InterPro" id="IPR012341">
    <property type="entry name" value="6hp_glycosidase-like_sf"/>
</dbReference>
<dbReference type="HOGENOM" id="CLU_023780_0_0_0"/>
<gene>
    <name evidence="2" type="ordered locus">Rcas_2158</name>
</gene>
<evidence type="ECO:0008006" key="4">
    <source>
        <dbReference type="Google" id="ProtNLM"/>
    </source>
</evidence>
<keyword evidence="3" id="KW-1185">Reference proteome</keyword>
<proteinExistence type="predicted"/>
<dbReference type="GO" id="GO:0005975">
    <property type="term" value="P:carbohydrate metabolic process"/>
    <property type="evidence" value="ECO:0007669"/>
    <property type="project" value="InterPro"/>
</dbReference>
<evidence type="ECO:0000313" key="3">
    <source>
        <dbReference type="Proteomes" id="UP000000263"/>
    </source>
</evidence>
<dbReference type="eggNOG" id="COG3408">
    <property type="taxonomic scope" value="Bacteria"/>
</dbReference>
<evidence type="ECO:0000256" key="1">
    <source>
        <dbReference type="SAM" id="SignalP"/>
    </source>
</evidence>
<dbReference type="Proteomes" id="UP000000263">
    <property type="component" value="Chromosome"/>
</dbReference>
<accession>A7NL69</accession>
<reference evidence="2 3" key="1">
    <citation type="submission" date="2007-08" db="EMBL/GenBank/DDBJ databases">
        <title>Complete sequence of Roseiflexus castenholzii DSM 13941.</title>
        <authorList>
            <consortium name="US DOE Joint Genome Institute"/>
            <person name="Copeland A."/>
            <person name="Lucas S."/>
            <person name="Lapidus A."/>
            <person name="Barry K."/>
            <person name="Glavina del Rio T."/>
            <person name="Dalin E."/>
            <person name="Tice H."/>
            <person name="Pitluck S."/>
            <person name="Thompson L.S."/>
            <person name="Brettin T."/>
            <person name="Bruce D."/>
            <person name="Detter J.C."/>
            <person name="Han C."/>
            <person name="Tapia R."/>
            <person name="Schmutz J."/>
            <person name="Larimer F."/>
            <person name="Land M."/>
            <person name="Hauser L."/>
            <person name="Kyrpides N."/>
            <person name="Mikhailova N."/>
            <person name="Bryant D.A."/>
            <person name="Hanada S."/>
            <person name="Tsukatani Y."/>
            <person name="Richardson P."/>
        </authorList>
    </citation>
    <scope>NUCLEOTIDE SEQUENCE [LARGE SCALE GENOMIC DNA]</scope>
    <source>
        <strain evidence="3">DSM 13941 / HLO8</strain>
    </source>
</reference>
<feature type="signal peptide" evidence="1">
    <location>
        <begin position="1"/>
        <end position="29"/>
    </location>
</feature>
<dbReference type="KEGG" id="rca:Rcas_2158"/>
<dbReference type="InterPro" id="IPR008928">
    <property type="entry name" value="6-hairpin_glycosidase_sf"/>
</dbReference>
<dbReference type="PROSITE" id="PS51318">
    <property type="entry name" value="TAT"/>
    <property type="match status" value="1"/>
</dbReference>
<name>A7NL69_ROSCS</name>
<organism evidence="2 3">
    <name type="scientific">Roseiflexus castenholzii (strain DSM 13941 / HLO8)</name>
    <dbReference type="NCBI Taxonomy" id="383372"/>
    <lineage>
        <taxon>Bacteria</taxon>
        <taxon>Bacillati</taxon>
        <taxon>Chloroflexota</taxon>
        <taxon>Chloroflexia</taxon>
        <taxon>Chloroflexales</taxon>
        <taxon>Roseiflexineae</taxon>
        <taxon>Roseiflexaceae</taxon>
        <taxon>Roseiflexus</taxon>
    </lineage>
</organism>
<evidence type="ECO:0000313" key="2">
    <source>
        <dbReference type="EMBL" id="ABU58242.1"/>
    </source>
</evidence>
<keyword evidence="1" id="KW-0732">Signal</keyword>
<dbReference type="AlphaFoldDB" id="A7NL69"/>
<feature type="chain" id="PRO_5002711545" description="Alpha-L-rhamnosidase six-hairpin glycosidase domain-containing protein" evidence="1">
    <location>
        <begin position="30"/>
        <end position="641"/>
    </location>
</feature>
<dbReference type="SUPFAM" id="SSF48208">
    <property type="entry name" value="Six-hairpin glycosidases"/>
    <property type="match status" value="1"/>
</dbReference>
<dbReference type="OrthoDB" id="9788151at2"/>